<reference evidence="13 14" key="1">
    <citation type="journal article" date="2017" name="Nat. Commun.">
        <title>Genome assembly with in vitro proximity ligation data and whole-genome triplication in lettuce.</title>
        <authorList>
            <person name="Reyes-Chin-Wo S."/>
            <person name="Wang Z."/>
            <person name="Yang X."/>
            <person name="Kozik A."/>
            <person name="Arikit S."/>
            <person name="Song C."/>
            <person name="Xia L."/>
            <person name="Froenicke L."/>
            <person name="Lavelle D.O."/>
            <person name="Truco M.J."/>
            <person name="Xia R."/>
            <person name="Zhu S."/>
            <person name="Xu C."/>
            <person name="Xu H."/>
            <person name="Xu X."/>
            <person name="Cox K."/>
            <person name="Korf I."/>
            <person name="Meyers B.C."/>
            <person name="Michelmore R.W."/>
        </authorList>
    </citation>
    <scope>NUCLEOTIDE SEQUENCE [LARGE SCALE GENOMIC DNA]</scope>
    <source>
        <strain evidence="14">cv. Salinas</strain>
        <tissue evidence="13">Seedlings</tissue>
    </source>
</reference>
<evidence type="ECO:0000313" key="14">
    <source>
        <dbReference type="Proteomes" id="UP000235145"/>
    </source>
</evidence>
<keyword evidence="1" id="KW-0343">GTPase activation</keyword>
<dbReference type="PROSITE" id="PS50115">
    <property type="entry name" value="ARFGAP"/>
    <property type="match status" value="1"/>
</dbReference>
<dbReference type="GO" id="GO:0005096">
    <property type="term" value="F:GTPase activator activity"/>
    <property type="evidence" value="ECO:0007669"/>
    <property type="project" value="UniProtKB-KW"/>
</dbReference>
<dbReference type="CDD" id="cd07606">
    <property type="entry name" value="BAR_SFC_plant"/>
    <property type="match status" value="1"/>
</dbReference>
<dbReference type="InterPro" id="IPR038508">
    <property type="entry name" value="ArfGAP_dom_sf"/>
</dbReference>
<dbReference type="OrthoDB" id="194358at2759"/>
<organism evidence="13 14">
    <name type="scientific">Lactuca sativa</name>
    <name type="common">Garden lettuce</name>
    <dbReference type="NCBI Taxonomy" id="4236"/>
    <lineage>
        <taxon>Eukaryota</taxon>
        <taxon>Viridiplantae</taxon>
        <taxon>Streptophyta</taxon>
        <taxon>Embryophyta</taxon>
        <taxon>Tracheophyta</taxon>
        <taxon>Spermatophyta</taxon>
        <taxon>Magnoliopsida</taxon>
        <taxon>eudicotyledons</taxon>
        <taxon>Gunneridae</taxon>
        <taxon>Pentapetalae</taxon>
        <taxon>asterids</taxon>
        <taxon>campanulids</taxon>
        <taxon>Asterales</taxon>
        <taxon>Asteraceae</taxon>
        <taxon>Cichorioideae</taxon>
        <taxon>Cichorieae</taxon>
        <taxon>Lactucinae</taxon>
        <taxon>Lactuca</taxon>
    </lineage>
</organism>
<dbReference type="Pfam" id="PF16746">
    <property type="entry name" value="BAR_3"/>
    <property type="match status" value="1"/>
</dbReference>
<feature type="compositionally biased region" description="Basic residues" evidence="10">
    <location>
        <begin position="497"/>
        <end position="507"/>
    </location>
</feature>
<evidence type="ECO:0000259" key="12">
    <source>
        <dbReference type="PROSITE" id="PS50115"/>
    </source>
</evidence>
<keyword evidence="6 8" id="KW-0040">ANK repeat</keyword>
<dbReference type="PROSITE" id="PS50003">
    <property type="entry name" value="PH_DOMAIN"/>
    <property type="match status" value="1"/>
</dbReference>
<dbReference type="PROSITE" id="PS50297">
    <property type="entry name" value="ANK_REP_REGION"/>
    <property type="match status" value="2"/>
</dbReference>
<dbReference type="PRINTS" id="PR00405">
    <property type="entry name" value="REVINTRACTNG"/>
</dbReference>
<dbReference type="SMART" id="SM00248">
    <property type="entry name" value="ANK"/>
    <property type="match status" value="2"/>
</dbReference>
<evidence type="ECO:0008006" key="15">
    <source>
        <dbReference type="Google" id="ProtNLM"/>
    </source>
</evidence>
<evidence type="ECO:0000256" key="2">
    <source>
        <dbReference type="ARBA" id="ARBA00022723"/>
    </source>
</evidence>
<protein>
    <recommendedName>
        <fullName evidence="15">ADP-ribosylation factor GTPase-activating protein AGD3</fullName>
    </recommendedName>
</protein>
<feature type="compositionally biased region" description="Low complexity" evidence="10">
    <location>
        <begin position="255"/>
        <end position="266"/>
    </location>
</feature>
<evidence type="ECO:0000256" key="10">
    <source>
        <dbReference type="SAM" id="MobiDB-lite"/>
    </source>
</evidence>
<dbReference type="InterPro" id="IPR037278">
    <property type="entry name" value="ARFGAP/RecO"/>
</dbReference>
<dbReference type="InterPro" id="IPR004148">
    <property type="entry name" value="BAR_dom"/>
</dbReference>
<dbReference type="Pfam" id="PF00169">
    <property type="entry name" value="PH"/>
    <property type="match status" value="1"/>
</dbReference>
<feature type="repeat" description="ANK" evidence="8">
    <location>
        <begin position="784"/>
        <end position="816"/>
    </location>
</feature>
<sequence>MHFAKLDDSPMFRKQMQCLEESAELLRDRSLKFYKGCRKYTEGLGEGYDGDIAFASTLETFGGGHNDPISVAFGGPVMTKFTIALREIGTYKEVLRSQVEHILNDRLLQFVNIDLHDVKEARKRFDKASLLYDQAREKFLSLKKGTKNDVATVLEEDLHNARATFEQARFNLVTALSNVEAKKRFEFLEAVSGTMDAHLRYFKQGYELLHQMEPYINQVLTYAQQSRERSNYEQAALNERMQEYKRQIDRESRWSSNSNTNGSNGSPNGGDGIQAIGRSSHKMIEAVMQSASKGKVQTIRQGYLSKRSSNLRGDWKRRFFVLDSRGMLYYYRKQSSKPSGSGSQISGQRNSSELGHGLLSRWLSSHHHHGGGGVHDEKSVAHHTVNLLTSTIKVDADQSDLRFCFRIISPTKNYTLQAESTLDQMDWIEKITGVIASLLSSQVPERCLSGSPMGSSHHRSASDSSSFESSDFDHTAVEEYASERERPAYPNPGRLSRISHHHHHHHQQQQQSGLKPEKPIDVLHRVCGNDRCADCGASDPDWACLNLGVVVCIECSGVHRNLGVHISKVRSLTLDVKVWEPSVITLFQSLGNAFANSVWEELLQSKGAYKTELVPTGFYKSSSDKPQLLYFCKPSPSDSIAVKEKFIHAKYALKVFVRKPKDRSLVTQHIWEAVRANDKKAAYRLIVNFEADMNYIYMQDSCNSSLTLAKAMLLQEQTTPPGPGGGDSISISSMAATGTSEAQGLSMEEFEGCTLLHLACETADIGMIELLLQYGANVNVPDSRGQTPLHHCILRGKSAFARLLLTRGADPHAANSAGKTPLELAAESNFRDNEVLSLLSDSNG</sequence>
<dbReference type="Proteomes" id="UP000235145">
    <property type="component" value="Unassembled WGS sequence"/>
</dbReference>
<dbReference type="SMART" id="SM00233">
    <property type="entry name" value="PH"/>
    <property type="match status" value="1"/>
</dbReference>
<dbReference type="SUPFAM" id="SSF50729">
    <property type="entry name" value="PH domain-like"/>
    <property type="match status" value="1"/>
</dbReference>
<keyword evidence="2" id="KW-0479">Metal-binding</keyword>
<dbReference type="CDD" id="cd08204">
    <property type="entry name" value="ArfGap"/>
    <property type="match status" value="1"/>
</dbReference>
<dbReference type="InterPro" id="IPR027267">
    <property type="entry name" value="AH/BAR_dom_sf"/>
</dbReference>
<dbReference type="InterPro" id="IPR045258">
    <property type="entry name" value="ACAP1/2/3-like"/>
</dbReference>
<accession>A0A9R1VQ81</accession>
<dbReference type="Pfam" id="PF12796">
    <property type="entry name" value="Ank_2"/>
    <property type="match status" value="1"/>
</dbReference>
<evidence type="ECO:0000256" key="9">
    <source>
        <dbReference type="PROSITE-ProRule" id="PRU00288"/>
    </source>
</evidence>
<feature type="repeat" description="ANK" evidence="8">
    <location>
        <begin position="751"/>
        <end position="783"/>
    </location>
</feature>
<evidence type="ECO:0000256" key="6">
    <source>
        <dbReference type="ARBA" id="ARBA00023043"/>
    </source>
</evidence>
<evidence type="ECO:0000256" key="1">
    <source>
        <dbReference type="ARBA" id="ARBA00022468"/>
    </source>
</evidence>
<dbReference type="FunFam" id="1.10.220.150:FF:000019">
    <property type="entry name" value="ADP-ribosylation factor GTPase-activating protein AGD1"/>
    <property type="match status" value="1"/>
</dbReference>
<keyword evidence="4 9" id="KW-0863">Zinc-finger</keyword>
<keyword evidence="5" id="KW-0862">Zinc</keyword>
<dbReference type="InterPro" id="IPR001849">
    <property type="entry name" value="PH_domain"/>
</dbReference>
<evidence type="ECO:0000256" key="5">
    <source>
        <dbReference type="ARBA" id="ARBA00022833"/>
    </source>
</evidence>
<feature type="domain" description="PH" evidence="11">
    <location>
        <begin position="297"/>
        <end position="436"/>
    </location>
</feature>
<dbReference type="InterPro" id="IPR002110">
    <property type="entry name" value="Ankyrin_rpt"/>
</dbReference>
<dbReference type="SUPFAM" id="SSF48403">
    <property type="entry name" value="Ankyrin repeat"/>
    <property type="match status" value="1"/>
</dbReference>
<comment type="caution">
    <text evidence="13">The sequence shown here is derived from an EMBL/GenBank/DDBJ whole genome shotgun (WGS) entry which is preliminary data.</text>
</comment>
<keyword evidence="3" id="KW-0677">Repeat</keyword>
<dbReference type="Gene3D" id="1.10.220.150">
    <property type="entry name" value="Arf GTPase activating protein"/>
    <property type="match status" value="1"/>
</dbReference>
<dbReference type="InterPro" id="IPR001164">
    <property type="entry name" value="ArfGAP_dom"/>
</dbReference>
<feature type="region of interest" description="Disordered" evidence="10">
    <location>
        <begin position="448"/>
        <end position="515"/>
    </location>
</feature>
<dbReference type="EMBL" id="NBSK02000004">
    <property type="protein sequence ID" value="KAJ0208935.1"/>
    <property type="molecule type" value="Genomic_DNA"/>
</dbReference>
<feature type="compositionally biased region" description="Basic and acidic residues" evidence="10">
    <location>
        <begin position="471"/>
        <end position="487"/>
    </location>
</feature>
<feature type="region of interest" description="Disordered" evidence="10">
    <location>
        <begin position="246"/>
        <end position="275"/>
    </location>
</feature>
<evidence type="ECO:0000256" key="3">
    <source>
        <dbReference type="ARBA" id="ARBA00022737"/>
    </source>
</evidence>
<dbReference type="InterPro" id="IPR011993">
    <property type="entry name" value="PH-like_dom_sf"/>
</dbReference>
<dbReference type="PANTHER" id="PTHR23180">
    <property type="entry name" value="CENTAURIN/ARF"/>
    <property type="match status" value="1"/>
</dbReference>
<gene>
    <name evidence="13" type="ORF">LSAT_V11C400157140</name>
</gene>
<dbReference type="SUPFAM" id="SSF57863">
    <property type="entry name" value="ArfGap/RecO-like zinc finger"/>
    <property type="match status" value="1"/>
</dbReference>
<dbReference type="GO" id="GO:0008270">
    <property type="term" value="F:zinc ion binding"/>
    <property type="evidence" value="ECO:0007669"/>
    <property type="project" value="UniProtKB-KW"/>
</dbReference>
<dbReference type="SMART" id="SM00105">
    <property type="entry name" value="ArfGap"/>
    <property type="match status" value="1"/>
</dbReference>
<dbReference type="Gene3D" id="1.25.40.20">
    <property type="entry name" value="Ankyrin repeat-containing domain"/>
    <property type="match status" value="1"/>
</dbReference>
<dbReference type="InterPro" id="IPR035670">
    <property type="entry name" value="AGD1/2/3/4_BAR_plant"/>
</dbReference>
<dbReference type="SUPFAM" id="SSF103657">
    <property type="entry name" value="BAR/IMD domain-like"/>
    <property type="match status" value="1"/>
</dbReference>
<dbReference type="Gene3D" id="1.20.1270.60">
    <property type="entry name" value="Arfaptin homology (AH) domain/BAR domain"/>
    <property type="match status" value="1"/>
</dbReference>
<evidence type="ECO:0000313" key="13">
    <source>
        <dbReference type="EMBL" id="KAJ0208935.1"/>
    </source>
</evidence>
<dbReference type="FunFam" id="1.20.1270.60:FF:000080">
    <property type="entry name" value="ADP-ribosylation factor GTPase-activating protein AGD3"/>
    <property type="match status" value="1"/>
</dbReference>
<dbReference type="PROSITE" id="PS50088">
    <property type="entry name" value="ANK_REPEAT"/>
    <property type="match status" value="2"/>
</dbReference>
<dbReference type="Gramene" id="rna-gnl|WGS:NBSK|LSAT_4X1580_mrna">
    <property type="protein sequence ID" value="cds-PLY79313.1"/>
    <property type="gene ID" value="gene-LSAT_4X1580"/>
</dbReference>
<name>A0A9R1VQ81_LACSA</name>
<feature type="domain" description="Arf-GAP" evidence="12">
    <location>
        <begin position="517"/>
        <end position="664"/>
    </location>
</feature>
<dbReference type="CDD" id="cd13250">
    <property type="entry name" value="PH_ACAP"/>
    <property type="match status" value="1"/>
</dbReference>
<evidence type="ECO:0000256" key="4">
    <source>
        <dbReference type="ARBA" id="ARBA00022771"/>
    </source>
</evidence>
<dbReference type="PANTHER" id="PTHR23180:SF160">
    <property type="entry name" value="ADP-RIBOSYLATION FACTOR GTPASE-ACTIVATING PROTEIN EFFECTOR PROTEIN 1"/>
    <property type="match status" value="1"/>
</dbReference>
<evidence type="ECO:0000256" key="8">
    <source>
        <dbReference type="PROSITE-ProRule" id="PRU00023"/>
    </source>
</evidence>
<keyword evidence="7" id="KW-0175">Coiled coil</keyword>
<dbReference type="Gene3D" id="2.30.29.30">
    <property type="entry name" value="Pleckstrin-homology domain (PH domain)/Phosphotyrosine-binding domain (PTB)"/>
    <property type="match status" value="1"/>
</dbReference>
<keyword evidence="14" id="KW-1185">Reference proteome</keyword>
<proteinExistence type="predicted"/>
<dbReference type="GO" id="GO:0005737">
    <property type="term" value="C:cytoplasm"/>
    <property type="evidence" value="ECO:0007669"/>
    <property type="project" value="InterPro"/>
</dbReference>
<dbReference type="InterPro" id="IPR036770">
    <property type="entry name" value="Ankyrin_rpt-contain_sf"/>
</dbReference>
<evidence type="ECO:0000256" key="7">
    <source>
        <dbReference type="ARBA" id="ARBA00023054"/>
    </source>
</evidence>
<dbReference type="Pfam" id="PF01412">
    <property type="entry name" value="ArfGap"/>
    <property type="match status" value="1"/>
</dbReference>
<dbReference type="SMART" id="SM00721">
    <property type="entry name" value="BAR"/>
    <property type="match status" value="1"/>
</dbReference>
<dbReference type="AlphaFoldDB" id="A0A9R1VQ81"/>
<evidence type="ECO:0000259" key="11">
    <source>
        <dbReference type="PROSITE" id="PS50003"/>
    </source>
</evidence>